<evidence type="ECO:0000256" key="6">
    <source>
        <dbReference type="ARBA" id="ARBA00022679"/>
    </source>
</evidence>
<proteinExistence type="inferred from homology"/>
<evidence type="ECO:0000256" key="9">
    <source>
        <dbReference type="ARBA" id="ARBA00049183"/>
    </source>
</evidence>
<evidence type="ECO:0000256" key="1">
    <source>
        <dbReference type="ARBA" id="ARBA00004388"/>
    </source>
</evidence>
<evidence type="ECO:0000313" key="14">
    <source>
        <dbReference type="EMBL" id="SEG69948.1"/>
    </source>
</evidence>
<keyword evidence="15" id="KW-1185">Reference proteome</keyword>
<dbReference type="Gene3D" id="3.40.50.11720">
    <property type="entry name" value="3-Deoxy-D-manno-octulosonic-acid transferase, N-terminal domain"/>
    <property type="match status" value="1"/>
</dbReference>
<dbReference type="FunFam" id="3.40.50.11720:FF:000001">
    <property type="entry name" value="3-deoxy-D-manno-octulosonic acid transferase"/>
    <property type="match status" value="1"/>
</dbReference>
<keyword evidence="12" id="KW-1003">Cell membrane</keyword>
<dbReference type="FunFam" id="3.40.50.2000:FF:000032">
    <property type="entry name" value="3-deoxy-D-manno-octulosonic acid transferase"/>
    <property type="match status" value="1"/>
</dbReference>
<dbReference type="Proteomes" id="UP000236721">
    <property type="component" value="Unassembled WGS sequence"/>
</dbReference>
<gene>
    <name evidence="14" type="ORF">SAMN04488244_13421</name>
</gene>
<keyword evidence="12" id="KW-0472">Membrane</keyword>
<dbReference type="UniPathway" id="UPA00958"/>
<dbReference type="AlphaFoldDB" id="A0A1H6CAK1"/>
<feature type="site" description="Transition state stabilizer" evidence="11">
    <location>
        <position position="131"/>
    </location>
</feature>
<evidence type="ECO:0000256" key="5">
    <source>
        <dbReference type="ARBA" id="ARBA00019077"/>
    </source>
</evidence>
<comment type="similarity">
    <text evidence="3">Belongs to the glycosyltransferase group 1 family. Glycosyltransferase 30 subfamily.</text>
</comment>
<dbReference type="GO" id="GO:0005886">
    <property type="term" value="C:plasma membrane"/>
    <property type="evidence" value="ECO:0007669"/>
    <property type="project" value="UniProtKB-SubCell"/>
</dbReference>
<comment type="catalytic activity">
    <reaction evidence="9 12">
        <text>lipid IVA (E. coli) + CMP-3-deoxy-beta-D-manno-octulosonate = alpha-Kdo-(2-&gt;6)-lipid IVA (E. coli) + CMP + H(+)</text>
        <dbReference type="Rhea" id="RHEA:28066"/>
        <dbReference type="ChEBI" id="CHEBI:15378"/>
        <dbReference type="ChEBI" id="CHEBI:58603"/>
        <dbReference type="ChEBI" id="CHEBI:60364"/>
        <dbReference type="ChEBI" id="CHEBI:60377"/>
        <dbReference type="ChEBI" id="CHEBI:85987"/>
        <dbReference type="EC" id="2.4.99.12"/>
    </reaction>
</comment>
<feature type="transmembrane region" description="Helical" evidence="12">
    <location>
        <begin position="6"/>
        <end position="22"/>
    </location>
</feature>
<comment type="subcellular location">
    <subcellularLocation>
        <location evidence="1">Cell inner membrane</location>
        <topology evidence="1">Single-pass membrane protein</topology>
        <orientation evidence="1">Cytoplasmic side</orientation>
    </subcellularLocation>
    <subcellularLocation>
        <location evidence="12">Cell membrane</location>
    </subcellularLocation>
</comment>
<evidence type="ECO:0000259" key="13">
    <source>
        <dbReference type="Pfam" id="PF04413"/>
    </source>
</evidence>
<evidence type="ECO:0000256" key="4">
    <source>
        <dbReference type="ARBA" id="ARBA00012621"/>
    </source>
</evidence>
<keyword evidence="12" id="KW-0812">Transmembrane</keyword>
<name>A0A1H6CAK1_9VIBR</name>
<reference evidence="15" key="1">
    <citation type="submission" date="2016-10" db="EMBL/GenBank/DDBJ databases">
        <authorList>
            <person name="Varghese N."/>
            <person name="Submissions S."/>
        </authorList>
    </citation>
    <scope>NUCLEOTIDE SEQUENCE [LARGE SCALE GENOMIC DNA]</scope>
    <source>
        <strain evidence="15">CGMCC 1.7062</strain>
    </source>
</reference>
<feature type="domain" description="3-deoxy-D-manno-octulosonic-acid transferase N-terminal" evidence="13">
    <location>
        <begin position="33"/>
        <end position="212"/>
    </location>
</feature>
<keyword evidence="12" id="KW-0448">Lipopolysaccharide biosynthesis</keyword>
<evidence type="ECO:0000256" key="11">
    <source>
        <dbReference type="PIRSR" id="PIRSR639901-2"/>
    </source>
</evidence>
<dbReference type="SUPFAM" id="SSF53756">
    <property type="entry name" value="UDP-Glycosyltransferase/glycogen phosphorylase"/>
    <property type="match status" value="1"/>
</dbReference>
<evidence type="ECO:0000256" key="8">
    <source>
        <dbReference type="ARBA" id="ARBA00031445"/>
    </source>
</evidence>
<dbReference type="Pfam" id="PF04413">
    <property type="entry name" value="Glycos_transf_N"/>
    <property type="match status" value="1"/>
</dbReference>
<feature type="active site" description="Proton acceptor" evidence="10">
    <location>
        <position position="62"/>
    </location>
</feature>
<comment type="pathway">
    <text evidence="2 12">Bacterial outer membrane biogenesis; LPS core biosynthesis.</text>
</comment>
<keyword evidence="7" id="KW-0735">Signal-anchor</keyword>
<dbReference type="OrthoDB" id="9789797at2"/>
<dbReference type="GO" id="GO:0043842">
    <property type="term" value="F:Kdo transferase activity"/>
    <property type="evidence" value="ECO:0007669"/>
    <property type="project" value="UniProtKB-EC"/>
</dbReference>
<accession>A0A1H6CAK1</accession>
<dbReference type="NCBIfam" id="NF004388">
    <property type="entry name" value="PRK05749.1-4"/>
    <property type="match status" value="1"/>
</dbReference>
<feature type="site" description="Transition state stabilizer" evidence="11">
    <location>
        <position position="209"/>
    </location>
</feature>
<protein>
    <recommendedName>
        <fullName evidence="5 12">3-deoxy-D-manno-octulosonic acid transferase</fullName>
        <shortName evidence="12">Kdo transferase</shortName>
        <ecNumber evidence="4 12">2.4.99.12</ecNumber>
    </recommendedName>
    <alternativeName>
        <fullName evidence="8 12">Lipid IV(A) 3-deoxy-D-manno-octulosonic acid transferase</fullName>
    </alternativeName>
</protein>
<organism evidence="14 15">
    <name type="scientific">Vibrio hangzhouensis</name>
    <dbReference type="NCBI Taxonomy" id="462991"/>
    <lineage>
        <taxon>Bacteria</taxon>
        <taxon>Pseudomonadati</taxon>
        <taxon>Pseudomonadota</taxon>
        <taxon>Gammaproteobacteria</taxon>
        <taxon>Vibrionales</taxon>
        <taxon>Vibrionaceae</taxon>
        <taxon>Vibrio</taxon>
    </lineage>
</organism>
<dbReference type="GO" id="GO:0009245">
    <property type="term" value="P:lipid A biosynthetic process"/>
    <property type="evidence" value="ECO:0007669"/>
    <property type="project" value="TreeGrafter"/>
</dbReference>
<evidence type="ECO:0000256" key="10">
    <source>
        <dbReference type="PIRSR" id="PIRSR639901-1"/>
    </source>
</evidence>
<dbReference type="Gene3D" id="3.40.50.2000">
    <property type="entry name" value="Glycogen Phosphorylase B"/>
    <property type="match status" value="1"/>
</dbReference>
<evidence type="ECO:0000256" key="3">
    <source>
        <dbReference type="ARBA" id="ARBA00006380"/>
    </source>
</evidence>
<comment type="function">
    <text evidence="12">Involved in lipopolysaccharide (LPS) biosynthesis. Catalyzes the transfer of 3-deoxy-D-manno-octulosonate (Kdo) residue(s) from CMP-Kdo to lipid IV(A), the tetraacyldisaccharide-1,4'-bisphosphate precursor of lipid A.</text>
</comment>
<dbReference type="EC" id="2.4.99.12" evidence="4 12"/>
<evidence type="ECO:0000256" key="7">
    <source>
        <dbReference type="ARBA" id="ARBA00022968"/>
    </source>
</evidence>
<evidence type="ECO:0000313" key="15">
    <source>
        <dbReference type="Proteomes" id="UP000236721"/>
    </source>
</evidence>
<dbReference type="EMBL" id="FNVG01000034">
    <property type="protein sequence ID" value="SEG69948.1"/>
    <property type="molecule type" value="Genomic_DNA"/>
</dbReference>
<dbReference type="RefSeq" id="WP_103882315.1">
    <property type="nucleotide sequence ID" value="NZ_FNVG01000034.1"/>
</dbReference>
<dbReference type="PANTHER" id="PTHR42755:SF1">
    <property type="entry name" value="3-DEOXY-D-MANNO-OCTULOSONIC ACID TRANSFERASE, MITOCHONDRIAL-RELATED"/>
    <property type="match status" value="1"/>
</dbReference>
<dbReference type="InterPro" id="IPR039901">
    <property type="entry name" value="Kdotransferase"/>
</dbReference>
<dbReference type="InterPro" id="IPR038107">
    <property type="entry name" value="Glycos_transf_N_sf"/>
</dbReference>
<dbReference type="InterPro" id="IPR007507">
    <property type="entry name" value="Glycos_transf_N"/>
</dbReference>
<evidence type="ECO:0000256" key="2">
    <source>
        <dbReference type="ARBA" id="ARBA00004713"/>
    </source>
</evidence>
<keyword evidence="12" id="KW-1133">Transmembrane helix</keyword>
<evidence type="ECO:0000256" key="12">
    <source>
        <dbReference type="RuleBase" id="RU365103"/>
    </source>
</evidence>
<dbReference type="PANTHER" id="PTHR42755">
    <property type="entry name" value="3-DEOXY-MANNO-OCTULOSONATE CYTIDYLYLTRANSFERASE"/>
    <property type="match status" value="1"/>
</dbReference>
<sequence length="420" mass="46734">MLRQIYTLLLIVVSPFFLYGLFKKKKGKPSIGERWKEHFGFTPALSNARSQPIWIHAVSVGEVIAVSPLIKKLKKAHPNMVIVLTTTTPTGAQQASKLGDIIEHRYMPLDFGFAVKGFLKAIHPSQLLIVETELWPNTLHWVAKNGIPITILNARLSERSCQRYAKVQPVFDLLSHRISTILCQHQDDAERFIRLGVKPEKVSVTGSLKFDISVNEQDIEAGKKLRQQMADRPVWIASSTHEGEDEQLLAVHRKILELLPEALMILVPRHPERFQSVLDAIKKHGFTVTRRTENQPVTPETEVFLGDTMGEMMTLLSASDVCFMGGSLLGNKVGGHNLLEPAALGLPMVTGPSYFNFKDITEQLHQLGACDIIPDTVTASTVILALLNDPQHRDQIGETAKSFVQANKGAIERTLTALNL</sequence>
<keyword evidence="6 12" id="KW-0808">Transferase</keyword>
<dbReference type="GO" id="GO:0009244">
    <property type="term" value="P:lipopolysaccharide core region biosynthetic process"/>
    <property type="evidence" value="ECO:0007669"/>
    <property type="project" value="UniProtKB-UniRule"/>
</dbReference>